<feature type="transmembrane region" description="Helical" evidence="1">
    <location>
        <begin position="20"/>
        <end position="40"/>
    </location>
</feature>
<dbReference type="EMBL" id="MDGQ01000002">
    <property type="protein sequence ID" value="OEK07452.1"/>
    <property type="molecule type" value="Genomic_DNA"/>
</dbReference>
<accession>A0A1E5T7U5</accession>
<dbReference type="InterPro" id="IPR005625">
    <property type="entry name" value="PepSY-ass_TM"/>
</dbReference>
<dbReference type="AlphaFoldDB" id="A0A1E5T7U5"/>
<proteinExistence type="predicted"/>
<feature type="transmembrane region" description="Helical" evidence="1">
    <location>
        <begin position="144"/>
        <end position="166"/>
    </location>
</feature>
<protein>
    <submittedName>
        <fullName evidence="2">DNA mismatch repair protein</fullName>
    </submittedName>
</protein>
<comment type="caution">
    <text evidence="2">The sequence shown here is derived from an EMBL/GenBank/DDBJ whole genome shotgun (WGS) entry which is preliminary data.</text>
</comment>
<keyword evidence="1" id="KW-0472">Membrane</keyword>
<dbReference type="Pfam" id="PF03929">
    <property type="entry name" value="PepSY_TM"/>
    <property type="match status" value="1"/>
</dbReference>
<keyword evidence="1" id="KW-0812">Transmembrane</keyword>
<dbReference type="RefSeq" id="WP_069833435.1">
    <property type="nucleotide sequence ID" value="NZ_MDGQ01000002.1"/>
</dbReference>
<evidence type="ECO:0000313" key="3">
    <source>
        <dbReference type="Proteomes" id="UP000095552"/>
    </source>
</evidence>
<dbReference type="OrthoDB" id="271465at2"/>
<keyword evidence="1" id="KW-1133">Transmembrane helix</keyword>
<organism evidence="2 3">
    <name type="scientific">Roseivirga misakiensis</name>
    <dbReference type="NCBI Taxonomy" id="1563681"/>
    <lineage>
        <taxon>Bacteria</taxon>
        <taxon>Pseudomonadati</taxon>
        <taxon>Bacteroidota</taxon>
        <taxon>Cytophagia</taxon>
        <taxon>Cytophagales</taxon>
        <taxon>Roseivirgaceae</taxon>
        <taxon>Roseivirga</taxon>
    </lineage>
</organism>
<name>A0A1E5T7U5_9BACT</name>
<evidence type="ECO:0000313" key="2">
    <source>
        <dbReference type="EMBL" id="OEK07452.1"/>
    </source>
</evidence>
<dbReference type="STRING" id="1563681.BFP71_00140"/>
<dbReference type="Proteomes" id="UP000095552">
    <property type="component" value="Unassembled WGS sequence"/>
</dbReference>
<gene>
    <name evidence="2" type="ORF">BFP71_00140</name>
</gene>
<reference evidence="2 3" key="1">
    <citation type="submission" date="2016-08" db="EMBL/GenBank/DDBJ databases">
        <title>Draft genome of Fabibacter sp. strain SK-8.</title>
        <authorList>
            <person name="Wong S.-K."/>
            <person name="Hamasaki K."/>
            <person name="Yoshizawa S."/>
        </authorList>
    </citation>
    <scope>NUCLEOTIDE SEQUENCE [LARGE SCALE GENOMIC DNA]</scope>
    <source>
        <strain evidence="2 3">SK-8</strain>
    </source>
</reference>
<sequence>MSTRTIAKSIRGYRKIHRYLGLGIALLLVISAITGILLAWKKDVDLLQPPTQKGAQLAIADYQPVEELANVALAAVDSLNLSADNLDRIEYRPTKGIAKVIFDTGSWEVQVDATSLKVLSVAKRHSDWIESLHDGSIVSDFFKLLSMNVLGIGLLFLIVTGFWLWWGPKKIRGLKKNS</sequence>
<keyword evidence="3" id="KW-1185">Reference proteome</keyword>
<evidence type="ECO:0000256" key="1">
    <source>
        <dbReference type="SAM" id="Phobius"/>
    </source>
</evidence>
<dbReference type="PANTHER" id="PTHR34219">
    <property type="entry name" value="IRON-REGULATED INNER MEMBRANE PROTEIN-RELATED"/>
    <property type="match status" value="1"/>
</dbReference>